<sequence length="156" mass="16029">MRRSGALDGAIAGAVGTVALNLVTYLDMVLRARPASSAPEESARRLAGLAHVDLGPEDRAANRRSGLGALIGYATGIAGATAYGALARRRLPLPVSAAALGGSVMAMSDGSLAALGVSDPRRWSRTDWLSDVVPHLAYGMAAAATLGRLRPPDSRR</sequence>
<keyword evidence="1" id="KW-0472">Membrane</keyword>
<gene>
    <name evidence="2" type="ORF">JD77_05335</name>
</gene>
<comment type="caution">
    <text evidence="2">The sequence shown here is derived from an EMBL/GenBank/DDBJ whole genome shotgun (WGS) entry which is preliminary data.</text>
</comment>
<accession>A0A562IGZ9</accession>
<dbReference type="EMBL" id="VLKE01000001">
    <property type="protein sequence ID" value="TWH70311.1"/>
    <property type="molecule type" value="Genomic_DNA"/>
</dbReference>
<evidence type="ECO:0000313" key="3">
    <source>
        <dbReference type="Proteomes" id="UP000319825"/>
    </source>
</evidence>
<feature type="transmembrane region" description="Helical" evidence="1">
    <location>
        <begin position="66"/>
        <end position="86"/>
    </location>
</feature>
<proteinExistence type="predicted"/>
<evidence type="ECO:0000256" key="1">
    <source>
        <dbReference type="SAM" id="Phobius"/>
    </source>
</evidence>
<feature type="transmembrane region" description="Helical" evidence="1">
    <location>
        <begin position="7"/>
        <end position="26"/>
    </location>
</feature>
<dbReference type="OrthoDB" id="4569917at2"/>
<dbReference type="RefSeq" id="WP_145776620.1">
    <property type="nucleotide sequence ID" value="NZ_BAAATQ010000139.1"/>
</dbReference>
<organism evidence="2 3">
    <name type="scientific">Micromonospora olivasterospora</name>
    <dbReference type="NCBI Taxonomy" id="1880"/>
    <lineage>
        <taxon>Bacteria</taxon>
        <taxon>Bacillati</taxon>
        <taxon>Actinomycetota</taxon>
        <taxon>Actinomycetes</taxon>
        <taxon>Micromonosporales</taxon>
        <taxon>Micromonosporaceae</taxon>
        <taxon>Micromonospora</taxon>
    </lineage>
</organism>
<keyword evidence="1" id="KW-0812">Transmembrane</keyword>
<protein>
    <recommendedName>
        <fullName evidence="4">DUF1440 domain-containing protein</fullName>
    </recommendedName>
</protein>
<reference evidence="2 3" key="1">
    <citation type="submission" date="2019-07" db="EMBL/GenBank/DDBJ databases">
        <title>R&amp;d 2014.</title>
        <authorList>
            <person name="Klenk H.-P."/>
        </authorList>
    </citation>
    <scope>NUCLEOTIDE SEQUENCE [LARGE SCALE GENOMIC DNA]</scope>
    <source>
        <strain evidence="2 3">DSM 43868</strain>
    </source>
</reference>
<dbReference type="Proteomes" id="UP000319825">
    <property type="component" value="Unassembled WGS sequence"/>
</dbReference>
<name>A0A562IGZ9_MICOL</name>
<keyword evidence="1" id="KW-1133">Transmembrane helix</keyword>
<dbReference type="AlphaFoldDB" id="A0A562IGZ9"/>
<evidence type="ECO:0008006" key="4">
    <source>
        <dbReference type="Google" id="ProtNLM"/>
    </source>
</evidence>
<keyword evidence="3" id="KW-1185">Reference proteome</keyword>
<evidence type="ECO:0000313" key="2">
    <source>
        <dbReference type="EMBL" id="TWH70311.1"/>
    </source>
</evidence>